<keyword evidence="2" id="KW-1133">Transmembrane helix</keyword>
<dbReference type="EMBL" id="CP159872">
    <property type="protein sequence ID" value="XCM77487.1"/>
    <property type="molecule type" value="Genomic_DNA"/>
</dbReference>
<accession>A0AAU8JP19</accession>
<organism evidence="3">
    <name type="scientific">Kitasatospora camelliae</name>
    <dbReference type="NCBI Taxonomy" id="3156397"/>
    <lineage>
        <taxon>Bacteria</taxon>
        <taxon>Bacillati</taxon>
        <taxon>Actinomycetota</taxon>
        <taxon>Actinomycetes</taxon>
        <taxon>Kitasatosporales</taxon>
        <taxon>Streptomycetaceae</taxon>
        <taxon>Kitasatospora</taxon>
    </lineage>
</organism>
<dbReference type="KEGG" id="kcm:ABWK59_00215"/>
<feature type="transmembrane region" description="Helical" evidence="2">
    <location>
        <begin position="100"/>
        <end position="128"/>
    </location>
</feature>
<keyword evidence="2" id="KW-0812">Transmembrane</keyword>
<sequence>MTTQAPPPESTDPWHAPAADSVPAPAAPYPAPAPVLWPPVPGPEPRNGLGVAAMVLGIVGMVLALTVVLFWFAWLPALVAVVLGVLGLRLCRRGAATNRGVALAGVILGVLALLVSGGVGTFVGMAVYQSVQADRAEQQRRAADEKARQLTFGQSYTTADGLKITVAKPETGAPRLSVLPADSGVRAVRVAVTVVNTTAEPRTMHAGLLYLKGPHGDAEDLYEGPGSHMSIDGTLKPGEQVVGNRTFALQPADFGRVQVDFVPDRATSQPVRWTGAL</sequence>
<feature type="transmembrane region" description="Helical" evidence="2">
    <location>
        <begin position="55"/>
        <end position="88"/>
    </location>
</feature>
<dbReference type="RefSeq" id="WP_354637104.1">
    <property type="nucleotide sequence ID" value="NZ_CP159872.1"/>
</dbReference>
<feature type="region of interest" description="Disordered" evidence="1">
    <location>
        <begin position="1"/>
        <end position="23"/>
    </location>
</feature>
<gene>
    <name evidence="3" type="ORF">ABWK59_00215</name>
</gene>
<evidence type="ECO:0000313" key="3">
    <source>
        <dbReference type="EMBL" id="XCM77487.1"/>
    </source>
</evidence>
<evidence type="ECO:0000256" key="2">
    <source>
        <dbReference type="SAM" id="Phobius"/>
    </source>
</evidence>
<protein>
    <submittedName>
        <fullName evidence="3">DUF4190 domain-containing protein</fullName>
    </submittedName>
</protein>
<evidence type="ECO:0000256" key="1">
    <source>
        <dbReference type="SAM" id="MobiDB-lite"/>
    </source>
</evidence>
<name>A0AAU8JP19_9ACTN</name>
<feature type="compositionally biased region" description="Pro residues" evidence="1">
    <location>
        <begin position="1"/>
        <end position="10"/>
    </location>
</feature>
<reference evidence="3" key="1">
    <citation type="submission" date="2024-06" db="EMBL/GenBank/DDBJ databases">
        <title>The genome sequences of Kitasatospora sp. strain HUAS MG31.</title>
        <authorList>
            <person name="Mo P."/>
        </authorList>
    </citation>
    <scope>NUCLEOTIDE SEQUENCE</scope>
    <source>
        <strain evidence="3">HUAS MG31</strain>
    </source>
</reference>
<keyword evidence="2" id="KW-0472">Membrane</keyword>
<dbReference type="AlphaFoldDB" id="A0AAU8JP19"/>
<proteinExistence type="predicted"/>